<evidence type="ECO:0000256" key="5">
    <source>
        <dbReference type="ARBA" id="ARBA00022840"/>
    </source>
</evidence>
<dbReference type="InterPro" id="IPR002314">
    <property type="entry name" value="aa-tRNA-synt_IIb"/>
</dbReference>
<dbReference type="GO" id="GO:0004827">
    <property type="term" value="F:proline-tRNA ligase activity"/>
    <property type="evidence" value="ECO:0007669"/>
    <property type="project" value="UniProtKB-EC"/>
</dbReference>
<keyword evidence="4" id="KW-0547">Nucleotide-binding</keyword>
<feature type="domain" description="Aminoacyl-transfer RNA synthetases class-II family profile" evidence="10">
    <location>
        <begin position="52"/>
        <end position="440"/>
    </location>
</feature>
<dbReference type="SUPFAM" id="SSF52954">
    <property type="entry name" value="Class II aaRS ABD-related"/>
    <property type="match status" value="1"/>
</dbReference>
<keyword evidence="3" id="KW-0436">Ligase</keyword>
<evidence type="ECO:0000256" key="7">
    <source>
        <dbReference type="ARBA" id="ARBA00023146"/>
    </source>
</evidence>
<keyword evidence="6" id="KW-0648">Protein biosynthesis</keyword>
<dbReference type="AlphaFoldDB" id="A0AAX4HCN6"/>
<keyword evidence="12" id="KW-1185">Reference proteome</keyword>
<name>A0AAX4HCN6_9ASCO</name>
<keyword evidence="5" id="KW-0067">ATP-binding</keyword>
<dbReference type="Proteomes" id="UP001338582">
    <property type="component" value="Chromosome 4"/>
</dbReference>
<dbReference type="InterPro" id="IPR033730">
    <property type="entry name" value="ProRS_core_prok"/>
</dbReference>
<dbReference type="CDD" id="cd00779">
    <property type="entry name" value="ProRS_core_prok"/>
    <property type="match status" value="1"/>
</dbReference>
<dbReference type="Gene3D" id="3.40.50.800">
    <property type="entry name" value="Anticodon-binding domain"/>
    <property type="match status" value="1"/>
</dbReference>
<dbReference type="InterPro" id="IPR006195">
    <property type="entry name" value="aa-tRNA-synth_II"/>
</dbReference>
<dbReference type="EMBL" id="CP138897">
    <property type="protein sequence ID" value="WPK26387.1"/>
    <property type="molecule type" value="Genomic_DNA"/>
</dbReference>
<evidence type="ECO:0000256" key="4">
    <source>
        <dbReference type="ARBA" id="ARBA00022741"/>
    </source>
</evidence>
<evidence type="ECO:0000256" key="3">
    <source>
        <dbReference type="ARBA" id="ARBA00022598"/>
    </source>
</evidence>
<dbReference type="KEGG" id="asau:88174803"/>
<dbReference type="EC" id="6.1.1.15" evidence="2"/>
<protein>
    <recommendedName>
        <fullName evidence="2">proline--tRNA ligase</fullName>
        <ecNumber evidence="2">6.1.1.15</ecNumber>
    </recommendedName>
    <alternativeName>
        <fullName evidence="8">Prolyl-tRNA synthetase</fullName>
    </alternativeName>
</protein>
<dbReference type="GO" id="GO:0005524">
    <property type="term" value="F:ATP binding"/>
    <property type="evidence" value="ECO:0007669"/>
    <property type="project" value="UniProtKB-KW"/>
</dbReference>
<dbReference type="InterPro" id="IPR002316">
    <property type="entry name" value="Pro-tRNA-ligase_IIa"/>
</dbReference>
<evidence type="ECO:0000256" key="9">
    <source>
        <dbReference type="ARBA" id="ARBA00047671"/>
    </source>
</evidence>
<dbReference type="GO" id="GO:0005739">
    <property type="term" value="C:mitochondrion"/>
    <property type="evidence" value="ECO:0007669"/>
    <property type="project" value="TreeGrafter"/>
</dbReference>
<dbReference type="Pfam" id="PF03129">
    <property type="entry name" value="HGTP_anticodon"/>
    <property type="match status" value="1"/>
</dbReference>
<comment type="similarity">
    <text evidence="1">Belongs to the class-II aminoacyl-tRNA synthetase family.</text>
</comment>
<evidence type="ECO:0000313" key="11">
    <source>
        <dbReference type="EMBL" id="WPK26387.1"/>
    </source>
</evidence>
<evidence type="ECO:0000256" key="2">
    <source>
        <dbReference type="ARBA" id="ARBA00012831"/>
    </source>
</evidence>
<evidence type="ECO:0000259" key="10">
    <source>
        <dbReference type="PROSITE" id="PS50862"/>
    </source>
</evidence>
<dbReference type="InterPro" id="IPR036621">
    <property type="entry name" value="Anticodon-bd_dom_sf"/>
</dbReference>
<dbReference type="SUPFAM" id="SSF55681">
    <property type="entry name" value="Class II aaRS and biotin synthetases"/>
    <property type="match status" value="1"/>
</dbReference>
<dbReference type="GO" id="GO:0006433">
    <property type="term" value="P:prolyl-tRNA aminoacylation"/>
    <property type="evidence" value="ECO:0007669"/>
    <property type="project" value="InterPro"/>
</dbReference>
<dbReference type="InterPro" id="IPR050062">
    <property type="entry name" value="Pro-tRNA_synthetase"/>
</dbReference>
<evidence type="ECO:0000313" key="12">
    <source>
        <dbReference type="Proteomes" id="UP001338582"/>
    </source>
</evidence>
<evidence type="ECO:0000256" key="8">
    <source>
        <dbReference type="ARBA" id="ARBA00029731"/>
    </source>
</evidence>
<dbReference type="PANTHER" id="PTHR42753">
    <property type="entry name" value="MITOCHONDRIAL RIBOSOME PROTEIN L39/PROLYL-TRNA LIGASE FAMILY MEMBER"/>
    <property type="match status" value="1"/>
</dbReference>
<organism evidence="11 12">
    <name type="scientific">Australozyma saopauloensis</name>
    <dbReference type="NCBI Taxonomy" id="291208"/>
    <lineage>
        <taxon>Eukaryota</taxon>
        <taxon>Fungi</taxon>
        <taxon>Dikarya</taxon>
        <taxon>Ascomycota</taxon>
        <taxon>Saccharomycotina</taxon>
        <taxon>Pichiomycetes</taxon>
        <taxon>Metschnikowiaceae</taxon>
        <taxon>Australozyma</taxon>
    </lineage>
</organism>
<dbReference type="InterPro" id="IPR004154">
    <property type="entry name" value="Anticodon-bd"/>
</dbReference>
<evidence type="ECO:0000256" key="1">
    <source>
        <dbReference type="ARBA" id="ARBA00008226"/>
    </source>
</evidence>
<dbReference type="InterPro" id="IPR045864">
    <property type="entry name" value="aa-tRNA-synth_II/BPL/LPL"/>
</dbReference>
<dbReference type="PROSITE" id="PS50862">
    <property type="entry name" value="AA_TRNA_LIGASE_II"/>
    <property type="match status" value="1"/>
</dbReference>
<sequence>MSPLRRFPRIFSVGPELLKPNSLAKVPTADLFTKLGFFTHPKPGLVHWLPLGTSVLDKLTSIIHRHMRNSGAEEVRMSALSPAALWQQTGRWTGTELFKLHDSSGSEYCLAATCEEDITAVAAAQIASYKSLPLLYYQINTKFRDEKRPRAGLLRGREFIMKDAYSFDVSPEAAMESYEEMVAAYHRVFSELRVPYVKAEASTGDIGGSLSHEWQYVHPSGEDTLFRCTGCDAVLNVEKTLSFPAEDPANGKAGGPVSVEYFVTDDKNTLVCAYFLSDRTLLPNLLQDEVPEIDLKCGLTQDQILALFSGEDALLSKNVIRVMDLRLHSRSNFPDFPIKFVSRALITTLTDIPIVEAVHGEICGQCSEGVLESSRAIEVGHTFYLGEKYSKPLQCTVSVPGNDGTLETVNAFMGCYGIGVSRLIAAIGEINRDLMGFRWPACIAPWSATVINASTDFSKSERVVSELHDAGVDVRCDDREGLGLGRKIKETKLVGIPLVVIVGKNFPIVEVEIRGKKYNDLWKSLFAQDSEGWEVEYLEDGTSDIKHKVHIERLGSVVASLLKDM</sequence>
<accession>A0AAX4HCN6</accession>
<gene>
    <name evidence="11" type="ORF">PUMCH_003740</name>
</gene>
<comment type="catalytic activity">
    <reaction evidence="9">
        <text>tRNA(Pro) + L-proline + ATP = L-prolyl-tRNA(Pro) + AMP + diphosphate</text>
        <dbReference type="Rhea" id="RHEA:14305"/>
        <dbReference type="Rhea" id="RHEA-COMP:9700"/>
        <dbReference type="Rhea" id="RHEA-COMP:9702"/>
        <dbReference type="ChEBI" id="CHEBI:30616"/>
        <dbReference type="ChEBI" id="CHEBI:33019"/>
        <dbReference type="ChEBI" id="CHEBI:60039"/>
        <dbReference type="ChEBI" id="CHEBI:78442"/>
        <dbReference type="ChEBI" id="CHEBI:78532"/>
        <dbReference type="ChEBI" id="CHEBI:456215"/>
        <dbReference type="EC" id="6.1.1.15"/>
    </reaction>
</comment>
<keyword evidence="7" id="KW-0030">Aminoacyl-tRNA synthetase</keyword>
<dbReference type="PANTHER" id="PTHR42753:SF2">
    <property type="entry name" value="PROLINE--TRNA LIGASE"/>
    <property type="match status" value="1"/>
</dbReference>
<dbReference type="Gene3D" id="3.30.930.10">
    <property type="entry name" value="Bira Bifunctional Protein, Domain 2"/>
    <property type="match status" value="2"/>
</dbReference>
<evidence type="ECO:0000256" key="6">
    <source>
        <dbReference type="ARBA" id="ARBA00022917"/>
    </source>
</evidence>
<dbReference type="RefSeq" id="XP_062878768.1">
    <property type="nucleotide sequence ID" value="XM_063022698.1"/>
</dbReference>
<dbReference type="Pfam" id="PF00587">
    <property type="entry name" value="tRNA-synt_2b"/>
    <property type="match status" value="1"/>
</dbReference>
<proteinExistence type="inferred from homology"/>
<dbReference type="PRINTS" id="PR01046">
    <property type="entry name" value="TRNASYNTHPRO"/>
</dbReference>
<reference evidence="11 12" key="1">
    <citation type="submission" date="2023-10" db="EMBL/GenBank/DDBJ databases">
        <title>Draft Genome Sequence of Candida saopaulonensis from a very Premature Infant with Sepsis.</title>
        <authorList>
            <person name="Ning Y."/>
            <person name="Dai R."/>
            <person name="Xiao M."/>
            <person name="Xu Y."/>
            <person name="Yan Q."/>
            <person name="Zhang L."/>
        </authorList>
    </citation>
    <scope>NUCLEOTIDE SEQUENCE [LARGE SCALE GENOMIC DNA]</scope>
    <source>
        <strain evidence="11 12">19XY460</strain>
    </source>
</reference>
<dbReference type="GeneID" id="88174803"/>